<sequence length="113" mass="12048">MGRVSQISAADVPLSVTTNMPFAPQALARHYYEARREVLALAGITATPWYQLSADERAIADAEGQIVQEAFRRAAEEQQAIDALPHRSATAAAEGAERPPLPVRKRPAGAAAA</sequence>
<geneLocation type="plasmid" evidence="3">
    <name>pacmp1</name>
</geneLocation>
<dbReference type="Proteomes" id="UP000095705">
    <property type="component" value="Plasmid pACMP1"/>
</dbReference>
<protein>
    <submittedName>
        <fullName evidence="2">Uncharacterized protein</fullName>
    </submittedName>
</protein>
<comment type="caution">
    <text evidence="2">The sequence shown here is derived from an EMBL/GenBank/DDBJ whole genome shotgun (WGS) entry which is preliminary data.</text>
</comment>
<keyword evidence="3" id="KW-1185">Reference proteome</keyword>
<reference evidence="2 3" key="1">
    <citation type="submission" date="2016-08" db="EMBL/GenBank/DDBJ databases">
        <title>The complete genome of Streptomyces subrutilus 10-1-1.</title>
        <authorList>
            <person name="Chen X."/>
        </authorList>
    </citation>
    <scope>NUCLEOTIDE SEQUENCE [LARGE SCALE GENOMIC DNA]</scope>
    <source>
        <strain evidence="2 3">10-1-1</strain>
        <plasmid evidence="3">pacmp1</plasmid>
    </source>
</reference>
<dbReference type="AlphaFoldDB" id="A0A1E5NXT1"/>
<proteinExistence type="predicted"/>
<organism evidence="2 3">
    <name type="scientific">Streptomyces subrutilus</name>
    <dbReference type="NCBI Taxonomy" id="36818"/>
    <lineage>
        <taxon>Bacteria</taxon>
        <taxon>Bacillati</taxon>
        <taxon>Actinomycetota</taxon>
        <taxon>Actinomycetes</taxon>
        <taxon>Kitasatosporales</taxon>
        <taxon>Streptomycetaceae</taxon>
        <taxon>Streptomyces</taxon>
    </lineage>
</organism>
<evidence type="ECO:0000313" key="2">
    <source>
        <dbReference type="EMBL" id="OEJ21061.1"/>
    </source>
</evidence>
<name>A0A1E5NXT1_9ACTN</name>
<feature type="region of interest" description="Disordered" evidence="1">
    <location>
        <begin position="81"/>
        <end position="113"/>
    </location>
</feature>
<evidence type="ECO:0000256" key="1">
    <source>
        <dbReference type="SAM" id="MobiDB-lite"/>
    </source>
</evidence>
<keyword evidence="2" id="KW-0614">Plasmid</keyword>
<accession>A0A1E5NXT1</accession>
<gene>
    <name evidence="2" type="ORF">BGK67_34780</name>
</gene>
<evidence type="ECO:0000313" key="3">
    <source>
        <dbReference type="Proteomes" id="UP000095705"/>
    </source>
</evidence>
<dbReference type="EMBL" id="MEHK01000005">
    <property type="protein sequence ID" value="OEJ21061.1"/>
    <property type="molecule type" value="Genomic_DNA"/>
</dbReference>